<proteinExistence type="predicted"/>
<protein>
    <submittedName>
        <fullName evidence="2">Uncharacterized protein</fullName>
    </submittedName>
</protein>
<feature type="compositionally biased region" description="Basic and acidic residues" evidence="1">
    <location>
        <begin position="7"/>
        <end position="16"/>
    </location>
</feature>
<feature type="region of interest" description="Disordered" evidence="1">
    <location>
        <begin position="1"/>
        <end position="30"/>
    </location>
</feature>
<gene>
    <name evidence="2" type="ORF">L0P57_10700</name>
</gene>
<comment type="caution">
    <text evidence="2">The sequence shown here is derived from an EMBL/GenBank/DDBJ whole genome shotgun (WGS) entry which is preliminary data.</text>
</comment>
<organism evidence="2 3">
    <name type="scientific">Anaeromassilibacillus senegalensis</name>
    <dbReference type="NCBI Taxonomy" id="1673717"/>
    <lineage>
        <taxon>Bacteria</taxon>
        <taxon>Bacillati</taxon>
        <taxon>Bacillota</taxon>
        <taxon>Clostridia</taxon>
        <taxon>Eubacteriales</taxon>
        <taxon>Acutalibacteraceae</taxon>
        <taxon>Anaeromassilibacillus</taxon>
    </lineage>
</organism>
<evidence type="ECO:0000313" key="3">
    <source>
        <dbReference type="Proteomes" id="UP001298681"/>
    </source>
</evidence>
<dbReference type="RefSeq" id="WP_237966998.1">
    <property type="nucleotide sequence ID" value="NZ_JAKNHQ010000015.1"/>
</dbReference>
<name>A0ABS9MKS0_9FIRM</name>
<reference evidence="2 3" key="1">
    <citation type="submission" date="2022-01" db="EMBL/GenBank/DDBJ databases">
        <title>Collection of gut derived symbiotic bacterial strains cultured from healthy donors.</title>
        <authorList>
            <person name="Lin H."/>
            <person name="Kohout C."/>
            <person name="Waligurski E."/>
            <person name="Pamer E.G."/>
        </authorList>
    </citation>
    <scope>NUCLEOTIDE SEQUENCE [LARGE SCALE GENOMIC DNA]</scope>
    <source>
        <strain evidence="2 3">DFI.7.58</strain>
    </source>
</reference>
<keyword evidence="3" id="KW-1185">Reference proteome</keyword>
<dbReference type="Proteomes" id="UP001298681">
    <property type="component" value="Unassembled WGS sequence"/>
</dbReference>
<accession>A0ABS9MKS0</accession>
<dbReference type="EMBL" id="JAKNHQ010000015">
    <property type="protein sequence ID" value="MCG4611395.1"/>
    <property type="molecule type" value="Genomic_DNA"/>
</dbReference>
<evidence type="ECO:0000256" key="1">
    <source>
        <dbReference type="SAM" id="MobiDB-lite"/>
    </source>
</evidence>
<evidence type="ECO:0000313" key="2">
    <source>
        <dbReference type="EMBL" id="MCG4611395.1"/>
    </source>
</evidence>
<sequence>MWLSKKMAGDLRREPTAEVARMTGSSTAQGSGEYRDFALAAPWGIAYMPPDAARAVLVNSTEGMVCAGAVVEETALEPGELLLFSQGGARIYLKNSGEVVINGQVFAAEEGE</sequence>